<proteinExistence type="predicted"/>
<evidence type="ECO:0000313" key="1">
    <source>
        <dbReference type="EMBL" id="SUZ85154.1"/>
    </source>
</evidence>
<protein>
    <submittedName>
        <fullName evidence="1">Uncharacterized protein</fullName>
    </submittedName>
</protein>
<dbReference type="AlphaFoldDB" id="A0A381R1P6"/>
<name>A0A381R1P6_9ZZZZ</name>
<reference evidence="1" key="1">
    <citation type="submission" date="2018-05" db="EMBL/GenBank/DDBJ databases">
        <authorList>
            <person name="Lanie J.A."/>
            <person name="Ng W.-L."/>
            <person name="Kazmierczak K.M."/>
            <person name="Andrzejewski T.M."/>
            <person name="Davidsen T.M."/>
            <person name="Wayne K.J."/>
            <person name="Tettelin H."/>
            <person name="Glass J.I."/>
            <person name="Rusch D."/>
            <person name="Podicherti R."/>
            <person name="Tsui H.-C.T."/>
            <person name="Winkler M.E."/>
        </authorList>
    </citation>
    <scope>NUCLEOTIDE SEQUENCE</scope>
</reference>
<sequence length="107" mass="12086">MVDGLQQIALGCENRADAHGFLWIDAENSIRQIQLLFGEVVLEWFPGKGVKCSRTNRAIEVPEGIGFHKGVRILHPLEDTAIIESVLKEARNADYPPEWSDKILEKF</sequence>
<accession>A0A381R1P6</accession>
<organism evidence="1">
    <name type="scientific">marine metagenome</name>
    <dbReference type="NCBI Taxonomy" id="408172"/>
    <lineage>
        <taxon>unclassified sequences</taxon>
        <taxon>metagenomes</taxon>
        <taxon>ecological metagenomes</taxon>
    </lineage>
</organism>
<gene>
    <name evidence="1" type="ORF">METZ01_LOCUS38008</name>
</gene>
<dbReference type="EMBL" id="UINC01001623">
    <property type="protein sequence ID" value="SUZ85154.1"/>
    <property type="molecule type" value="Genomic_DNA"/>
</dbReference>